<keyword evidence="2" id="KW-1133">Transmembrane helix</keyword>
<organism evidence="3 4">
    <name type="scientific">Iningainema tapete BLCC-T55</name>
    <dbReference type="NCBI Taxonomy" id="2748662"/>
    <lineage>
        <taxon>Bacteria</taxon>
        <taxon>Bacillati</taxon>
        <taxon>Cyanobacteriota</taxon>
        <taxon>Cyanophyceae</taxon>
        <taxon>Nostocales</taxon>
        <taxon>Scytonemataceae</taxon>
        <taxon>Iningainema tapete</taxon>
    </lineage>
</organism>
<gene>
    <name evidence="3" type="ORF">ICL16_00580</name>
</gene>
<dbReference type="RefSeq" id="WP_190824956.1">
    <property type="nucleotide sequence ID" value="NZ_CAWPPI010000007.1"/>
</dbReference>
<name>A0A8J7BVW4_9CYAN</name>
<comment type="caution">
    <text evidence="3">The sequence shown here is derived from an EMBL/GenBank/DDBJ whole genome shotgun (WGS) entry which is preliminary data.</text>
</comment>
<sequence length="674" mass="76006">MNFTNFESENTQPAVPNIPKITTRETDKLRDQYPSLSHLEGGNIAEWLQERKDQLFEQARTAEMEADTTRVLGLASAAIGTICYAINPFMVIGGMIGGAAWLWFLIEHYNRTKEIAPLPFVRGNFLDALNRAGDYDARRNYQADHLTDTVKFLPRHHAEEYAFIYSDRNFETITQYLQQVEPGKRFYAYRWLFGWFVKLKGKQIPTQDTMLDHLQHVTIDSRVKVEEVKTIAQSNEPFQLPETQTVDINQFALPTVDILTTTEQKITATPIGNDTKLNAIDTKATSVQQIPDKSKLLGLPLEVRATAIIEALNRSGFDLAKCIQDQITIIAGNQRGGKGTLMAILAILSKALEPQTKIHYFTAGDDIYPFKCDQLVCRLNYPSLSGDKADAKVALSLYKYLQEMDNASQNEYKDIILVVDETVALSGYLDDDQKQWIIRFIFTRANKKGAQIFIVLHGKNLTSWVGTRNTAGFADTFKSGATFIGCEATSLKLSPLKSISVATGRYFLADPDSFEKAVTNGEIGIIPDWMKTEINPATGQPDPARTLLNFFPELLDENPQLDMPIEYEGKISDAINNLENSFKLQTEVINSPEVEQVEQEQDTNSTKLSEPAQLVLSFFDNAKNKLPKSIKELKDANKLRPLDDSTLLMALRELVVEQRLTFDAEGRYLKIDWQ</sequence>
<evidence type="ECO:0000313" key="3">
    <source>
        <dbReference type="EMBL" id="MBD2770657.1"/>
    </source>
</evidence>
<proteinExistence type="predicted"/>
<reference evidence="3" key="1">
    <citation type="submission" date="2020-09" db="EMBL/GenBank/DDBJ databases">
        <title>Iningainema tapete sp. nov. (Scytonemataceae, Cyanobacteria) from greenhouses in central Florida (USA) produces two types of nodularin with biosynthetic potential for microcystin-LR and anabaenopeptins.</title>
        <authorList>
            <person name="Berthold D.E."/>
            <person name="Lefler F.W."/>
            <person name="Huang I.-S."/>
            <person name="Abdulla H."/>
            <person name="Zimba P.V."/>
            <person name="Laughinghouse H.D. IV."/>
        </authorList>
    </citation>
    <scope>NUCLEOTIDE SEQUENCE</scope>
    <source>
        <strain evidence="3">BLCCT55</strain>
    </source>
</reference>
<keyword evidence="2" id="KW-0472">Membrane</keyword>
<evidence type="ECO:0000256" key="2">
    <source>
        <dbReference type="SAM" id="Phobius"/>
    </source>
</evidence>
<accession>A0A8J7BVW4</accession>
<keyword evidence="4" id="KW-1185">Reference proteome</keyword>
<evidence type="ECO:0000313" key="4">
    <source>
        <dbReference type="Proteomes" id="UP000629098"/>
    </source>
</evidence>
<evidence type="ECO:0000256" key="1">
    <source>
        <dbReference type="SAM" id="MobiDB-lite"/>
    </source>
</evidence>
<keyword evidence="2" id="KW-0812">Transmembrane</keyword>
<dbReference type="AlphaFoldDB" id="A0A8J7BVW4"/>
<dbReference type="Proteomes" id="UP000629098">
    <property type="component" value="Unassembled WGS sequence"/>
</dbReference>
<dbReference type="EMBL" id="JACXAE010000007">
    <property type="protein sequence ID" value="MBD2770657.1"/>
    <property type="molecule type" value="Genomic_DNA"/>
</dbReference>
<feature type="compositionally biased region" description="Polar residues" evidence="1">
    <location>
        <begin position="1"/>
        <end position="14"/>
    </location>
</feature>
<protein>
    <submittedName>
        <fullName evidence="3">Uncharacterized protein</fullName>
    </submittedName>
</protein>
<feature type="transmembrane region" description="Helical" evidence="2">
    <location>
        <begin position="71"/>
        <end position="104"/>
    </location>
</feature>
<feature type="region of interest" description="Disordered" evidence="1">
    <location>
        <begin position="1"/>
        <end position="21"/>
    </location>
</feature>